<proteinExistence type="predicted"/>
<feature type="domain" description="DUF6532" evidence="2">
    <location>
        <begin position="172"/>
        <end position="254"/>
    </location>
</feature>
<feature type="region of interest" description="Disordered" evidence="1">
    <location>
        <begin position="1"/>
        <end position="68"/>
    </location>
</feature>
<dbReference type="InterPro" id="IPR045341">
    <property type="entry name" value="DUF6532"/>
</dbReference>
<name>A0ABR3G658_9PEZI</name>
<feature type="compositionally biased region" description="Pro residues" evidence="1">
    <location>
        <begin position="34"/>
        <end position="44"/>
    </location>
</feature>
<keyword evidence="4" id="KW-1185">Reference proteome</keyword>
<comment type="caution">
    <text evidence="3">The sequence shown here is derived from an EMBL/GenBank/DDBJ whole genome shotgun (WGS) entry which is preliminary data.</text>
</comment>
<evidence type="ECO:0000259" key="2">
    <source>
        <dbReference type="Pfam" id="PF20149"/>
    </source>
</evidence>
<feature type="compositionally biased region" description="Low complexity" evidence="1">
    <location>
        <begin position="23"/>
        <end position="33"/>
    </location>
</feature>
<protein>
    <recommendedName>
        <fullName evidence="2">DUF6532 domain-containing protein</fullName>
    </recommendedName>
</protein>
<organism evidence="3 4">
    <name type="scientific">Discina gigas</name>
    <dbReference type="NCBI Taxonomy" id="1032678"/>
    <lineage>
        <taxon>Eukaryota</taxon>
        <taxon>Fungi</taxon>
        <taxon>Dikarya</taxon>
        <taxon>Ascomycota</taxon>
        <taxon>Pezizomycotina</taxon>
        <taxon>Pezizomycetes</taxon>
        <taxon>Pezizales</taxon>
        <taxon>Discinaceae</taxon>
        <taxon>Discina</taxon>
    </lineage>
</organism>
<sequence>MTSADDLPPVPFASLPEPISALPDSNASISPSSSPSPAPPPPPSTVASSPIKSDSSGSRNRGVERIVGPANSVRKHSAELMKQYGLLEEPLASATRLIAMVVELWNRAIEEIVLDVIMWNESKAQIKSYHSRARSHLLYLIKEKVDCKTLSLYSKKFFLSFRECSSDYLDCSCKFLAPEIVDVIYAKYFNGMKMLGNKDPEFLERINPTLVCLVAAGIWHWLRAWHPGTYIKREDFTGSNESVMRTFTRMLNTWWNRRLSITFACRKIEVIPVQAFEEGEESLRKALEAFREASNHPLVSTRDQGQSVTPGNPMRSSEHNFKSRIGKQCQMRWKVMPSWKNR</sequence>
<feature type="compositionally biased region" description="Polar residues" evidence="1">
    <location>
        <begin position="299"/>
        <end position="310"/>
    </location>
</feature>
<reference evidence="3 4" key="1">
    <citation type="submission" date="2024-02" db="EMBL/GenBank/DDBJ databases">
        <title>Discinaceae phylogenomics.</title>
        <authorList>
            <person name="Dirks A.C."/>
            <person name="James T.Y."/>
        </authorList>
    </citation>
    <scope>NUCLEOTIDE SEQUENCE [LARGE SCALE GENOMIC DNA]</scope>
    <source>
        <strain evidence="3 4">ACD0624</strain>
    </source>
</reference>
<feature type="region of interest" description="Disordered" evidence="1">
    <location>
        <begin position="299"/>
        <end position="322"/>
    </location>
</feature>
<evidence type="ECO:0000313" key="3">
    <source>
        <dbReference type="EMBL" id="KAL0631425.1"/>
    </source>
</evidence>
<accession>A0ABR3G658</accession>
<dbReference type="Proteomes" id="UP001447188">
    <property type="component" value="Unassembled WGS sequence"/>
</dbReference>
<dbReference type="Pfam" id="PF20149">
    <property type="entry name" value="DUF6532"/>
    <property type="match status" value="1"/>
</dbReference>
<gene>
    <name evidence="3" type="ORF">Q9L58_009705</name>
</gene>
<evidence type="ECO:0000256" key="1">
    <source>
        <dbReference type="SAM" id="MobiDB-lite"/>
    </source>
</evidence>
<evidence type="ECO:0000313" key="4">
    <source>
        <dbReference type="Proteomes" id="UP001447188"/>
    </source>
</evidence>
<dbReference type="EMBL" id="JBBBZM010000251">
    <property type="protein sequence ID" value="KAL0631425.1"/>
    <property type="molecule type" value="Genomic_DNA"/>
</dbReference>